<evidence type="ECO:0000256" key="2">
    <source>
        <dbReference type="ARBA" id="ARBA00022803"/>
    </source>
</evidence>
<keyword evidence="4" id="KW-0812">Transmembrane</keyword>
<dbReference type="InterPro" id="IPR039663">
    <property type="entry name" value="AIP/AIPL1/TTC9"/>
</dbReference>
<keyword evidence="4" id="KW-1133">Transmembrane helix</keyword>
<sequence length="532" mass="54873">MVNAQSTALVRQNAALEAALRERERTIHNLRYQLGHPDASHVLQDRPDATAMGSAAAAAPKRPAEWTTAKIIGLSSWACVLLAAFTISVALAVSAILSAAHEHGRLVAMQQYAPTAGAAAVYNQPSTGLGAVLGVRRELADPPPSNALGAEGAATVAQHDVAAVAQHDAITGAQHKAPQAPAGGVGAEIEVDPSKPPMSDEDRLAQAGSLKAAANAQYKQGDVAGACAEYERARALVEPVAETSVEKAPLLLALRLNSANCALQAKSFVDALAHTDAAIALSPQSVKAHFRRGQALQALGRVPEAEAAYSEVLKLEPANREVGAKLHDLQHGHGLGHGQGHAHGAAAASEAAPVNIIEAAPVNIIKAAAGTAGGAGGLPWKVQSVAVEMTAEEPSKPPMSDEDRLAQAGSLKAAANAQYKQGDVAGACAEYERARALVEPVAETSVEKAPLLLALRLNSANCALQAKSFVDALAHTDAAIALSPQSVKAHFRRGQALQALGRVPEAEAAYSEVLKLEPANREVGAKLQELRS</sequence>
<evidence type="ECO:0000256" key="1">
    <source>
        <dbReference type="ARBA" id="ARBA00022737"/>
    </source>
</evidence>
<feature type="repeat" description="TPR" evidence="3">
    <location>
        <begin position="286"/>
        <end position="319"/>
    </location>
</feature>
<dbReference type="Pfam" id="PF13432">
    <property type="entry name" value="TPR_16"/>
    <property type="match status" value="2"/>
</dbReference>
<keyword evidence="4" id="KW-0472">Membrane</keyword>
<dbReference type="Proteomes" id="UP000037460">
    <property type="component" value="Unassembled WGS sequence"/>
</dbReference>
<dbReference type="OrthoDB" id="245563at2759"/>
<feature type="transmembrane region" description="Helical" evidence="4">
    <location>
        <begin position="71"/>
        <end position="97"/>
    </location>
</feature>
<comment type="caution">
    <text evidence="5">The sequence shown here is derived from an EMBL/GenBank/DDBJ whole genome shotgun (WGS) entry which is preliminary data.</text>
</comment>
<gene>
    <name evidence="5" type="ORF">Ctob_008974</name>
</gene>
<evidence type="ECO:0000313" key="5">
    <source>
        <dbReference type="EMBL" id="KOO31556.1"/>
    </source>
</evidence>
<proteinExistence type="predicted"/>
<organism evidence="5 6">
    <name type="scientific">Chrysochromulina tobinii</name>
    <dbReference type="NCBI Taxonomy" id="1460289"/>
    <lineage>
        <taxon>Eukaryota</taxon>
        <taxon>Haptista</taxon>
        <taxon>Haptophyta</taxon>
        <taxon>Prymnesiophyceae</taxon>
        <taxon>Prymnesiales</taxon>
        <taxon>Chrysochromulinaceae</taxon>
        <taxon>Chrysochromulina</taxon>
    </lineage>
</organism>
<dbReference type="AlphaFoldDB" id="A0A0M0JY23"/>
<keyword evidence="1" id="KW-0677">Repeat</keyword>
<evidence type="ECO:0000256" key="3">
    <source>
        <dbReference type="PROSITE-ProRule" id="PRU00339"/>
    </source>
</evidence>
<dbReference type="InterPro" id="IPR013105">
    <property type="entry name" value="TPR_2"/>
</dbReference>
<dbReference type="InterPro" id="IPR019734">
    <property type="entry name" value="TPR_rpt"/>
</dbReference>
<accession>A0A0M0JY23</accession>
<feature type="repeat" description="TPR" evidence="3">
    <location>
        <begin position="487"/>
        <end position="520"/>
    </location>
</feature>
<dbReference type="EMBL" id="JWZX01001988">
    <property type="protein sequence ID" value="KOO31556.1"/>
    <property type="molecule type" value="Genomic_DNA"/>
</dbReference>
<reference evidence="6" key="1">
    <citation type="journal article" date="2015" name="PLoS Genet.">
        <title>Genome Sequence and Transcriptome Analyses of Chrysochromulina tobin: Metabolic Tools for Enhanced Algal Fitness in the Prominent Order Prymnesiales (Haptophyceae).</title>
        <authorList>
            <person name="Hovde B.T."/>
            <person name="Deodato C.R."/>
            <person name="Hunsperger H.M."/>
            <person name="Ryken S.A."/>
            <person name="Yost W."/>
            <person name="Jha R.K."/>
            <person name="Patterson J."/>
            <person name="Monnat R.J. Jr."/>
            <person name="Barlow S.B."/>
            <person name="Starkenburg S.R."/>
            <person name="Cattolico R.A."/>
        </authorList>
    </citation>
    <scope>NUCLEOTIDE SEQUENCE</scope>
    <source>
        <strain evidence="6">CCMP291</strain>
    </source>
</reference>
<keyword evidence="2 3" id="KW-0802">TPR repeat</keyword>
<evidence type="ECO:0000256" key="4">
    <source>
        <dbReference type="SAM" id="Phobius"/>
    </source>
</evidence>
<dbReference type="GO" id="GO:0016853">
    <property type="term" value="F:isomerase activity"/>
    <property type="evidence" value="ECO:0007669"/>
    <property type="project" value="UniProtKB-KW"/>
</dbReference>
<keyword evidence="5" id="KW-0413">Isomerase</keyword>
<dbReference type="PANTHER" id="PTHR11242">
    <property type="entry name" value="ARYL HYDROCARBON RECEPTOR INTERACTING PROTEIN RELATED"/>
    <property type="match status" value="1"/>
</dbReference>
<dbReference type="PROSITE" id="PS50005">
    <property type="entry name" value="TPR"/>
    <property type="match status" value="2"/>
</dbReference>
<dbReference type="SMART" id="SM00028">
    <property type="entry name" value="TPR"/>
    <property type="match status" value="6"/>
</dbReference>
<dbReference type="PANTHER" id="PTHR11242:SF0">
    <property type="entry name" value="TPR_REGION DOMAIN-CONTAINING PROTEIN"/>
    <property type="match status" value="1"/>
</dbReference>
<keyword evidence="6" id="KW-1185">Reference proteome</keyword>
<dbReference type="InterPro" id="IPR011990">
    <property type="entry name" value="TPR-like_helical_dom_sf"/>
</dbReference>
<dbReference type="Gene3D" id="1.25.40.10">
    <property type="entry name" value="Tetratricopeptide repeat domain"/>
    <property type="match status" value="2"/>
</dbReference>
<evidence type="ECO:0000313" key="6">
    <source>
        <dbReference type="Proteomes" id="UP000037460"/>
    </source>
</evidence>
<dbReference type="SUPFAM" id="SSF48452">
    <property type="entry name" value="TPR-like"/>
    <property type="match status" value="1"/>
</dbReference>
<dbReference type="Pfam" id="PF07719">
    <property type="entry name" value="TPR_2"/>
    <property type="match status" value="2"/>
</dbReference>
<protein>
    <submittedName>
        <fullName evidence="5">Peptidyl-prolyl cis-trans isomerase fkbp4-like protein</fullName>
    </submittedName>
</protein>
<name>A0A0M0JY23_9EUKA</name>